<name>A0A8C0J651_CHEAB</name>
<feature type="binding site" evidence="19">
    <location>
        <begin position="181"/>
        <end position="187"/>
    </location>
    <ligand>
        <name>S-adenosyl-L-methionine</name>
        <dbReference type="ChEBI" id="CHEBI:59789"/>
    </ligand>
</feature>
<keyword evidence="9 19" id="KW-0694">RNA-binding</keyword>
<proteinExistence type="inferred from homology"/>
<keyword evidence="7 19" id="KW-0949">S-adenosyl-L-methionine</keyword>
<dbReference type="GeneTree" id="ENSGT00940000153665"/>
<evidence type="ECO:0000256" key="3">
    <source>
        <dbReference type="ARBA" id="ARBA00012629"/>
    </source>
</evidence>
<dbReference type="AlphaFoldDB" id="A0A8C0J651"/>
<dbReference type="InterPro" id="IPR023270">
    <property type="entry name" value="RCMT_NCL1"/>
</dbReference>
<evidence type="ECO:0000256" key="14">
    <source>
        <dbReference type="ARBA" id="ARBA00048755"/>
    </source>
</evidence>
<dbReference type="PRINTS" id="PR02011">
    <property type="entry name" value="RCMTNCL1"/>
</dbReference>
<evidence type="ECO:0000256" key="17">
    <source>
        <dbReference type="ARBA" id="ARBA00049323"/>
    </source>
</evidence>
<evidence type="ECO:0000256" key="1">
    <source>
        <dbReference type="ARBA" id="ARBA00004123"/>
    </source>
</evidence>
<keyword evidence="4" id="KW-0820">tRNA-binding</keyword>
<evidence type="ECO:0000256" key="18">
    <source>
        <dbReference type="ARBA" id="ARBA00049365"/>
    </source>
</evidence>
<accession>A0A8C0J651</accession>
<dbReference type="Ensembl" id="ENSCABT00000030322.1">
    <property type="protein sequence ID" value="ENSCABP00000027679.1"/>
    <property type="gene ID" value="ENSCABG00000020195.1"/>
</dbReference>
<dbReference type="GO" id="GO:0005576">
    <property type="term" value="C:extracellular region"/>
    <property type="evidence" value="ECO:0007669"/>
    <property type="project" value="UniProtKB-SubCell"/>
</dbReference>
<dbReference type="EC" id="2.1.1.203" evidence="3"/>
<dbReference type="InterPro" id="IPR057285">
    <property type="entry name" value="Pre-PUA_NSUN2"/>
</dbReference>
<evidence type="ECO:0000256" key="15">
    <source>
        <dbReference type="ARBA" id="ARBA00048936"/>
    </source>
</evidence>
<comment type="similarity">
    <text evidence="19">Belongs to the class I-like SAM-binding methyltransferase superfamily. RsmB/NOP family.</text>
</comment>
<dbReference type="Gene3D" id="3.40.50.150">
    <property type="entry name" value="Vaccinia Virus protein VP39"/>
    <property type="match status" value="1"/>
</dbReference>
<keyword evidence="23" id="KW-1185">Reference proteome</keyword>
<evidence type="ECO:0000256" key="11">
    <source>
        <dbReference type="ARBA" id="ARBA00032179"/>
    </source>
</evidence>
<evidence type="ECO:0000256" key="10">
    <source>
        <dbReference type="ARBA" id="ARBA00023242"/>
    </source>
</evidence>
<dbReference type="GO" id="GO:0000049">
    <property type="term" value="F:tRNA binding"/>
    <property type="evidence" value="ECO:0007669"/>
    <property type="project" value="UniProtKB-KW"/>
</dbReference>
<dbReference type="InterPro" id="IPR001678">
    <property type="entry name" value="MeTrfase_RsmB-F_NOP2_dom"/>
</dbReference>
<keyword evidence="6 19" id="KW-0808">Transferase</keyword>
<dbReference type="Pfam" id="PF01189">
    <property type="entry name" value="Methyltr_RsmB-F"/>
    <property type="match status" value="1"/>
</dbReference>
<dbReference type="GO" id="GO:0030488">
    <property type="term" value="P:tRNA methylation"/>
    <property type="evidence" value="ECO:0007669"/>
    <property type="project" value="TreeGrafter"/>
</dbReference>
<feature type="binding site" evidence="19">
    <location>
        <position position="265"/>
    </location>
    <ligand>
        <name>S-adenosyl-L-methionine</name>
        <dbReference type="ChEBI" id="CHEBI:59789"/>
    </ligand>
</feature>
<dbReference type="Pfam" id="PF25376">
    <property type="entry name" value="Pre-PUA_NSUN2"/>
    <property type="match status" value="1"/>
</dbReference>
<dbReference type="GO" id="GO:0005737">
    <property type="term" value="C:cytoplasm"/>
    <property type="evidence" value="ECO:0007669"/>
    <property type="project" value="TreeGrafter"/>
</dbReference>
<reference evidence="22" key="2">
    <citation type="submission" date="2025-09" db="UniProtKB">
        <authorList>
            <consortium name="Ensembl"/>
        </authorList>
    </citation>
    <scope>IDENTIFICATION</scope>
</reference>
<evidence type="ECO:0000256" key="5">
    <source>
        <dbReference type="ARBA" id="ARBA00022603"/>
    </source>
</evidence>
<evidence type="ECO:0000256" key="8">
    <source>
        <dbReference type="ARBA" id="ARBA00022694"/>
    </source>
</evidence>
<comment type="catalytic activity">
    <reaction evidence="14">
        <text>cytidine(49) in tRNA + S-adenosyl-L-methionine = 5-methylcytidine(49) in tRNA + S-adenosyl-L-homocysteine + H(+)</text>
        <dbReference type="Rhea" id="RHEA:42952"/>
        <dbReference type="Rhea" id="RHEA-COMP:10294"/>
        <dbReference type="Rhea" id="RHEA-COMP:10385"/>
        <dbReference type="ChEBI" id="CHEBI:15378"/>
        <dbReference type="ChEBI" id="CHEBI:57856"/>
        <dbReference type="ChEBI" id="CHEBI:59789"/>
        <dbReference type="ChEBI" id="CHEBI:74483"/>
        <dbReference type="ChEBI" id="CHEBI:82748"/>
    </reaction>
    <physiologicalReaction direction="left-to-right" evidence="14">
        <dbReference type="Rhea" id="RHEA:42953"/>
    </physiologicalReaction>
</comment>
<dbReference type="PANTHER" id="PTHR22808">
    <property type="entry name" value="NCL1 YEAST -RELATED NOL1/NOP2/FMU SUN DOMAIN-CONTAINING"/>
    <property type="match status" value="1"/>
</dbReference>
<evidence type="ECO:0000256" key="16">
    <source>
        <dbReference type="ARBA" id="ARBA00049286"/>
    </source>
</evidence>
<evidence type="ECO:0000259" key="21">
    <source>
        <dbReference type="PROSITE" id="PS51686"/>
    </source>
</evidence>
<feature type="region of interest" description="Disordered" evidence="20">
    <location>
        <begin position="708"/>
        <end position="728"/>
    </location>
</feature>
<feature type="region of interest" description="Disordered" evidence="20">
    <location>
        <begin position="1"/>
        <end position="32"/>
    </location>
</feature>
<dbReference type="InterPro" id="IPR023267">
    <property type="entry name" value="RCMT"/>
</dbReference>
<dbReference type="InterPro" id="IPR029063">
    <property type="entry name" value="SAM-dependent_MTases_sf"/>
</dbReference>
<feature type="binding site" evidence="19">
    <location>
        <position position="239"/>
    </location>
    <ligand>
        <name>S-adenosyl-L-methionine</name>
        <dbReference type="ChEBI" id="CHEBI:59789"/>
    </ligand>
</feature>
<comment type="catalytic activity">
    <reaction evidence="17">
        <text>cytidine(48) in tRNA + S-adenosyl-L-methionine = 5-methylcytidine(48) in tRNA + S-adenosyl-L-homocysteine + H(+)</text>
        <dbReference type="Rhea" id="RHEA:42948"/>
        <dbReference type="Rhea" id="RHEA-COMP:10293"/>
        <dbReference type="Rhea" id="RHEA-COMP:10297"/>
        <dbReference type="ChEBI" id="CHEBI:15378"/>
        <dbReference type="ChEBI" id="CHEBI:57856"/>
        <dbReference type="ChEBI" id="CHEBI:59789"/>
        <dbReference type="ChEBI" id="CHEBI:74483"/>
        <dbReference type="ChEBI" id="CHEBI:82748"/>
    </reaction>
    <physiologicalReaction direction="left-to-right" evidence="17">
        <dbReference type="Rhea" id="RHEA:42949"/>
    </physiologicalReaction>
</comment>
<feature type="domain" description="SAM-dependent MTase RsmB/NOP-type" evidence="21">
    <location>
        <begin position="63"/>
        <end position="427"/>
    </location>
</feature>
<dbReference type="SUPFAM" id="SSF53335">
    <property type="entry name" value="S-adenosyl-L-methionine-dependent methyltransferases"/>
    <property type="match status" value="1"/>
</dbReference>
<protein>
    <recommendedName>
        <fullName evidence="3">tRNA (cytosine(34)-C(5))-methyltransferase</fullName>
        <ecNumber evidence="3">2.1.1.203</ecNumber>
    </recommendedName>
    <alternativeName>
        <fullName evidence="12">NOL1/NOP2/Sun domain family member 2</fullName>
    </alternativeName>
    <alternativeName>
        <fullName evidence="13">mRNA cytosine C(5)-methyltransferase</fullName>
    </alternativeName>
    <alternativeName>
        <fullName evidence="11">tRNA cytosine C(5)-methyltransferase</fullName>
    </alternativeName>
</protein>
<dbReference type="Proteomes" id="UP000694404">
    <property type="component" value="Unplaced"/>
</dbReference>
<feature type="region of interest" description="Disordered" evidence="20">
    <location>
        <begin position="468"/>
        <end position="495"/>
    </location>
</feature>
<evidence type="ECO:0000256" key="13">
    <source>
        <dbReference type="ARBA" id="ARBA00032819"/>
    </source>
</evidence>
<dbReference type="GO" id="GO:0016428">
    <property type="term" value="F:tRNA (cytidine-5-)-methyltransferase activity"/>
    <property type="evidence" value="ECO:0007669"/>
    <property type="project" value="InterPro"/>
</dbReference>
<dbReference type="InterPro" id="IPR049560">
    <property type="entry name" value="MeTrfase_RsmB-F_NOP2_cat"/>
</dbReference>
<keyword evidence="8" id="KW-0819">tRNA processing</keyword>
<evidence type="ECO:0000256" key="7">
    <source>
        <dbReference type="ARBA" id="ARBA00022691"/>
    </source>
</evidence>
<evidence type="ECO:0000313" key="23">
    <source>
        <dbReference type="Proteomes" id="UP000694404"/>
    </source>
</evidence>
<feature type="active site" description="Nucleophile" evidence="19">
    <location>
        <position position="318"/>
    </location>
</feature>
<keyword evidence="5 19" id="KW-0489">Methyltransferase</keyword>
<evidence type="ECO:0000256" key="19">
    <source>
        <dbReference type="PROSITE-ProRule" id="PRU01023"/>
    </source>
</evidence>
<gene>
    <name evidence="22" type="primary">NSUN2</name>
</gene>
<evidence type="ECO:0000256" key="20">
    <source>
        <dbReference type="SAM" id="MobiDB-lite"/>
    </source>
</evidence>
<dbReference type="Pfam" id="PF25378">
    <property type="entry name" value="PUA_NSUN2"/>
    <property type="match status" value="1"/>
</dbReference>
<keyword evidence="10" id="KW-0539">Nucleus</keyword>
<evidence type="ECO:0000256" key="12">
    <source>
        <dbReference type="ARBA" id="ARBA00032770"/>
    </source>
</evidence>
<reference evidence="22" key="1">
    <citation type="submission" date="2025-08" db="UniProtKB">
        <authorList>
            <consortium name="Ensembl"/>
        </authorList>
    </citation>
    <scope>IDENTIFICATION</scope>
</reference>
<feature type="binding site" evidence="19">
    <location>
        <position position="212"/>
    </location>
    <ligand>
        <name>S-adenosyl-L-methionine</name>
        <dbReference type="ChEBI" id="CHEBI:59789"/>
    </ligand>
</feature>
<sequence length="772" mass="88462">MGRRQRNRQRQQQRRERGGGGDGQGREQAGWEGGYPEIVKENALFERYYRELRIVPEGEWEPFMAALREPLPATLRITGYKSHAKEILQCLKNKYFKELQDLVVDGQKIEVPQPLKWYPEELAWHTNLSRKILRKSPQLEKFHQFLVSETECGNISRQEAVSMIPPLLLNVNPHHKILDMCAAPGSKTAQLIEMLHADMNVPFPEGFVIANDVDNKRCYLLVHQAKRLNSPCIMVVNHDASSIPTLQIDNNGRKEVLFYDRILCDVPCSGDGTMRKNIDVWKKWTTQNSLQLHGLQLRIATRGVEQLAEGGRMVYSTCSLNPVENEAVIASLLEKSEGALELADVSSELPGLKWMPGITQWKVMLKDGQWFEAWKDVPSNRQTQIRPTMFPIKDEEKLKVMNLERCIRILPHHQNTGGFFVAVLIKKSPMPWNKRQSKLQRKLSQRTGDISESVAAAEDGSVEIIEEPPDAEDKESKETQHLLNAESEQSKKDGVCGPPPCKKMKLFGFKEDPFVFLSEDDPLFPPIQKFYALDPSFPKMNLLTRTQEGKKRQLYMVSKELRNVLLNNSERMKVINTGIKVWSRNSDGEQFGCAFRLAQEGIYTLYPFINARIINVCIEDVKVLLTQENPFLSKFSSETHKRVKDLAMGSIVLKYEPDLSKPDTLQCPIVLCGWHGKTSLRAFVPKNERLHYLRMMGVEVFKAKRKEENFESKTEEGDQDSTKHMEEEMDKEHNELAKSRRCFTNLTHLHCLPTKTTRSTCGTLETNKSICA</sequence>
<evidence type="ECO:0000256" key="4">
    <source>
        <dbReference type="ARBA" id="ARBA00022555"/>
    </source>
</evidence>
<dbReference type="GO" id="GO:0005634">
    <property type="term" value="C:nucleus"/>
    <property type="evidence" value="ECO:0007669"/>
    <property type="project" value="UniProtKB-SubCell"/>
</dbReference>
<organism evidence="22 23">
    <name type="scientific">Chelonoidis abingdonii</name>
    <name type="common">Abingdon island giant tortoise</name>
    <name type="synonym">Testudo abingdonii</name>
    <dbReference type="NCBI Taxonomy" id="106734"/>
    <lineage>
        <taxon>Eukaryota</taxon>
        <taxon>Metazoa</taxon>
        <taxon>Chordata</taxon>
        <taxon>Craniata</taxon>
        <taxon>Vertebrata</taxon>
        <taxon>Euteleostomi</taxon>
        <taxon>Archelosauria</taxon>
        <taxon>Testudinata</taxon>
        <taxon>Testudines</taxon>
        <taxon>Cryptodira</taxon>
        <taxon>Durocryptodira</taxon>
        <taxon>Testudinoidea</taxon>
        <taxon>Testudinidae</taxon>
        <taxon>Chelonoidis</taxon>
    </lineage>
</organism>
<dbReference type="PRINTS" id="PR02008">
    <property type="entry name" value="RCMTFAMILY"/>
</dbReference>
<dbReference type="PANTHER" id="PTHR22808:SF1">
    <property type="entry name" value="RNA CYTOSINE-C(5)-METHYLTRANSFERASE NSUN2-RELATED"/>
    <property type="match status" value="1"/>
</dbReference>
<evidence type="ECO:0000256" key="6">
    <source>
        <dbReference type="ARBA" id="ARBA00022679"/>
    </source>
</evidence>
<evidence type="ECO:0000256" key="2">
    <source>
        <dbReference type="ARBA" id="ARBA00004550"/>
    </source>
</evidence>
<evidence type="ECO:0000256" key="9">
    <source>
        <dbReference type="ARBA" id="ARBA00022884"/>
    </source>
</evidence>
<dbReference type="PROSITE" id="PS51686">
    <property type="entry name" value="SAM_MT_RSMB_NOP"/>
    <property type="match status" value="1"/>
</dbReference>
<comment type="catalytic activity">
    <reaction evidence="18">
        <text>a cytidine in mRNA + S-adenosyl-L-methionine = a 5-methylcytidine in mRNA + S-adenosyl-L-homocysteine + H(+)</text>
        <dbReference type="Rhea" id="RHEA:61464"/>
        <dbReference type="Rhea" id="RHEA-COMP:15145"/>
        <dbReference type="Rhea" id="RHEA-COMP:15826"/>
        <dbReference type="ChEBI" id="CHEBI:15378"/>
        <dbReference type="ChEBI" id="CHEBI:57856"/>
        <dbReference type="ChEBI" id="CHEBI:59789"/>
        <dbReference type="ChEBI" id="CHEBI:74483"/>
        <dbReference type="ChEBI" id="CHEBI:82748"/>
    </reaction>
    <physiologicalReaction direction="left-to-right" evidence="18">
        <dbReference type="Rhea" id="RHEA:61465"/>
    </physiologicalReaction>
</comment>
<feature type="compositionally biased region" description="Basic residues" evidence="20">
    <location>
        <begin position="1"/>
        <end position="12"/>
    </location>
</feature>
<comment type="subcellular location">
    <subcellularLocation>
        <location evidence="1">Nucleus</location>
    </subcellularLocation>
    <subcellularLocation>
        <location evidence="2">Secreted</location>
        <location evidence="2">Extracellular exosome</location>
    </subcellularLocation>
</comment>
<evidence type="ECO:0000313" key="22">
    <source>
        <dbReference type="Ensembl" id="ENSCABP00000027679.1"/>
    </source>
</evidence>
<comment type="catalytic activity">
    <reaction evidence="15">
        <text>cytidine(50) in tRNA + S-adenosyl-L-methionine = 5-methylcytidine(50) in tRNA + S-adenosyl-L-homocysteine + H(+)</text>
        <dbReference type="Rhea" id="RHEA:61488"/>
        <dbReference type="Rhea" id="RHEA-COMP:15838"/>
        <dbReference type="Rhea" id="RHEA-COMP:15839"/>
        <dbReference type="ChEBI" id="CHEBI:15378"/>
        <dbReference type="ChEBI" id="CHEBI:57856"/>
        <dbReference type="ChEBI" id="CHEBI:59789"/>
        <dbReference type="ChEBI" id="CHEBI:74483"/>
        <dbReference type="ChEBI" id="CHEBI:82748"/>
    </reaction>
    <physiologicalReaction direction="left-to-right" evidence="15">
        <dbReference type="Rhea" id="RHEA:61489"/>
    </physiologicalReaction>
</comment>
<dbReference type="InterPro" id="IPR057286">
    <property type="entry name" value="PUA_NSUN2"/>
</dbReference>
<comment type="catalytic activity">
    <reaction evidence="16">
        <text>cytidine(34) in tRNA precursor + S-adenosyl-L-methionine = 5-methylcytidine(34) in tRNA precursor + S-adenosyl-L-homocysteine + H(+)</text>
        <dbReference type="Rhea" id="RHEA:42940"/>
        <dbReference type="Rhea" id="RHEA-COMP:10291"/>
        <dbReference type="Rhea" id="RHEA-COMP:10295"/>
        <dbReference type="ChEBI" id="CHEBI:15378"/>
        <dbReference type="ChEBI" id="CHEBI:57856"/>
        <dbReference type="ChEBI" id="CHEBI:59789"/>
        <dbReference type="ChEBI" id="CHEBI:74483"/>
        <dbReference type="ChEBI" id="CHEBI:82748"/>
        <dbReference type="EC" id="2.1.1.203"/>
    </reaction>
    <physiologicalReaction direction="left-to-right" evidence="16">
        <dbReference type="Rhea" id="RHEA:42941"/>
    </physiologicalReaction>
</comment>